<reference evidence="8 9" key="1">
    <citation type="submission" date="2017-12" db="EMBL/GenBank/DDBJ databases">
        <title>The genome sequence of Caulobacter flavus CGMCC1 15093.</title>
        <authorList>
            <person name="Gao J."/>
            <person name="Mao X."/>
            <person name="Sun J."/>
        </authorList>
    </citation>
    <scope>NUCLEOTIDE SEQUENCE [LARGE SCALE GENOMIC DNA]</scope>
    <source>
        <strain evidence="8 9">CGMCC1 15093</strain>
    </source>
</reference>
<dbReference type="RefSeq" id="WP_101711547.1">
    <property type="nucleotide sequence ID" value="NZ_CP026100.1"/>
</dbReference>
<dbReference type="Proteomes" id="UP000234483">
    <property type="component" value="Unassembled WGS sequence"/>
</dbReference>
<evidence type="ECO:0000313" key="10">
    <source>
        <dbReference type="Proteomes" id="UP000281192"/>
    </source>
</evidence>
<evidence type="ECO:0000313" key="9">
    <source>
        <dbReference type="Proteomes" id="UP000234483"/>
    </source>
</evidence>
<evidence type="ECO:0000313" key="7">
    <source>
        <dbReference type="EMBL" id="AYV45331.1"/>
    </source>
</evidence>
<name>A0A2N5CYU2_9CAUL</name>
<keyword evidence="3 5" id="KW-1133">Transmembrane helix</keyword>
<dbReference type="EMBL" id="PJRQ01000008">
    <property type="protein sequence ID" value="PLR18989.1"/>
    <property type="molecule type" value="Genomic_DNA"/>
</dbReference>
<dbReference type="PANTHER" id="PTHR33507:SF3">
    <property type="entry name" value="INNER MEMBRANE PROTEIN YBBJ"/>
    <property type="match status" value="1"/>
</dbReference>
<dbReference type="SUPFAM" id="SSF141322">
    <property type="entry name" value="NfeD domain-like"/>
    <property type="match status" value="1"/>
</dbReference>
<dbReference type="Gene3D" id="2.40.50.140">
    <property type="entry name" value="Nucleic acid-binding proteins"/>
    <property type="match status" value="1"/>
</dbReference>
<dbReference type="InterPro" id="IPR052165">
    <property type="entry name" value="Membrane_assoc_protease"/>
</dbReference>
<dbReference type="Pfam" id="PF01957">
    <property type="entry name" value="NfeD"/>
    <property type="match status" value="1"/>
</dbReference>
<evidence type="ECO:0000259" key="6">
    <source>
        <dbReference type="Pfam" id="PF01957"/>
    </source>
</evidence>
<dbReference type="PANTHER" id="PTHR33507">
    <property type="entry name" value="INNER MEMBRANE PROTEIN YBBJ"/>
    <property type="match status" value="1"/>
</dbReference>
<accession>A0A2N5CYU2</accession>
<organism evidence="8 9">
    <name type="scientific">Caulobacter flavus</name>
    <dbReference type="NCBI Taxonomy" id="1679497"/>
    <lineage>
        <taxon>Bacteria</taxon>
        <taxon>Pseudomonadati</taxon>
        <taxon>Pseudomonadota</taxon>
        <taxon>Alphaproteobacteria</taxon>
        <taxon>Caulobacterales</taxon>
        <taxon>Caulobacteraceae</taxon>
        <taxon>Caulobacter</taxon>
    </lineage>
</organism>
<proteinExistence type="predicted"/>
<keyword evidence="10" id="KW-1185">Reference proteome</keyword>
<dbReference type="GO" id="GO:0005886">
    <property type="term" value="C:plasma membrane"/>
    <property type="evidence" value="ECO:0007669"/>
    <property type="project" value="TreeGrafter"/>
</dbReference>
<dbReference type="InterPro" id="IPR002810">
    <property type="entry name" value="NfeD-like_C"/>
</dbReference>
<evidence type="ECO:0000256" key="1">
    <source>
        <dbReference type="ARBA" id="ARBA00004141"/>
    </source>
</evidence>
<comment type="subcellular location">
    <subcellularLocation>
        <location evidence="1">Membrane</location>
        <topology evidence="1">Multi-pass membrane protein</topology>
    </subcellularLocation>
</comment>
<dbReference type="InterPro" id="IPR012340">
    <property type="entry name" value="NA-bd_OB-fold"/>
</dbReference>
<keyword evidence="4 5" id="KW-0472">Membrane</keyword>
<dbReference type="Proteomes" id="UP000281192">
    <property type="component" value="Chromosome"/>
</dbReference>
<feature type="transmembrane region" description="Helical" evidence="5">
    <location>
        <begin position="6"/>
        <end position="26"/>
    </location>
</feature>
<evidence type="ECO:0000256" key="4">
    <source>
        <dbReference type="ARBA" id="ARBA00023136"/>
    </source>
</evidence>
<evidence type="ECO:0000256" key="3">
    <source>
        <dbReference type="ARBA" id="ARBA00022989"/>
    </source>
</evidence>
<evidence type="ECO:0000313" key="8">
    <source>
        <dbReference type="EMBL" id="PLR18989.1"/>
    </source>
</evidence>
<evidence type="ECO:0000256" key="2">
    <source>
        <dbReference type="ARBA" id="ARBA00022692"/>
    </source>
</evidence>
<protein>
    <submittedName>
        <fullName evidence="8">NfeD family protein</fullName>
    </submittedName>
</protein>
<dbReference type="OrthoDB" id="7204091at2"/>
<dbReference type="AlphaFoldDB" id="A0A2N5CYU2"/>
<dbReference type="KEGG" id="cfh:C1707_03195"/>
<evidence type="ECO:0000256" key="5">
    <source>
        <dbReference type="SAM" id="Phobius"/>
    </source>
</evidence>
<sequence length="154" mass="16129">MTGLIDFYVAHPFWLWLSAAAVFLAIEVGTGTGWLLWPAAAAAAVGVVALLLPTGLPAEIALFAVLTIATTYLARRFLRPALAGPDPDLNDPTLRLLGRPAEVVAAFENGRGRVFVDGKEWAAQTEEAAEGEIAPATGTRVSVVGVHGAVLTVR</sequence>
<feature type="domain" description="NfeD-like C-terminal" evidence="6">
    <location>
        <begin position="95"/>
        <end position="154"/>
    </location>
</feature>
<reference evidence="7 10" key="2">
    <citation type="submission" date="2018-01" db="EMBL/GenBank/DDBJ databases">
        <title>Complete genome sequence of Caulobacter flavus RHGG3.</title>
        <authorList>
            <person name="Yang E."/>
        </authorList>
    </citation>
    <scope>NUCLEOTIDE SEQUENCE [LARGE SCALE GENOMIC DNA]</scope>
    <source>
        <strain evidence="7 10">RHGG3</strain>
    </source>
</reference>
<gene>
    <name evidence="7" type="ORF">C1707_03195</name>
    <name evidence="8" type="ORF">CFHF_02980</name>
</gene>
<keyword evidence="2 5" id="KW-0812">Transmembrane</keyword>
<dbReference type="EMBL" id="CP026100">
    <property type="protein sequence ID" value="AYV45331.1"/>
    <property type="molecule type" value="Genomic_DNA"/>
</dbReference>